<evidence type="ECO:0000313" key="4">
    <source>
        <dbReference type="EMBL" id="KAH7961728.1"/>
    </source>
</evidence>
<dbReference type="InterPro" id="IPR036691">
    <property type="entry name" value="Endo/exonu/phosph_ase_sf"/>
</dbReference>
<feature type="domain" description="CCHC-type" evidence="3">
    <location>
        <begin position="1880"/>
        <end position="1893"/>
    </location>
</feature>
<dbReference type="GO" id="GO:0008270">
    <property type="term" value="F:zinc ion binding"/>
    <property type="evidence" value="ECO:0007669"/>
    <property type="project" value="UniProtKB-KW"/>
</dbReference>
<protein>
    <recommendedName>
        <fullName evidence="3">CCHC-type domain-containing protein</fullName>
    </recommendedName>
</protein>
<dbReference type="VEuPathDB" id="VectorBase:RSAN_054879"/>
<evidence type="ECO:0000256" key="2">
    <source>
        <dbReference type="SAM" id="MobiDB-lite"/>
    </source>
</evidence>
<keyword evidence="5" id="KW-1185">Reference proteome</keyword>
<dbReference type="Proteomes" id="UP000821837">
    <property type="component" value="Chromosome 3"/>
</dbReference>
<gene>
    <name evidence="4" type="ORF">HPB52_011602</name>
</gene>
<feature type="compositionally biased region" description="Polar residues" evidence="2">
    <location>
        <begin position="1525"/>
        <end position="1538"/>
    </location>
</feature>
<evidence type="ECO:0000256" key="1">
    <source>
        <dbReference type="PROSITE-ProRule" id="PRU00047"/>
    </source>
</evidence>
<dbReference type="EMBL" id="JABSTV010001249">
    <property type="protein sequence ID" value="KAH7961728.1"/>
    <property type="molecule type" value="Genomic_DNA"/>
</dbReference>
<keyword evidence="1" id="KW-0479">Metal-binding</keyword>
<dbReference type="SMART" id="SM00343">
    <property type="entry name" value="ZnF_C2HC"/>
    <property type="match status" value="4"/>
</dbReference>
<evidence type="ECO:0000313" key="5">
    <source>
        <dbReference type="Proteomes" id="UP000821837"/>
    </source>
</evidence>
<accession>A0A9D4PZI1</accession>
<evidence type="ECO:0000259" key="3">
    <source>
        <dbReference type="PROSITE" id="PS50158"/>
    </source>
</evidence>
<sequence>MSSSPSVSPFFAAFRPASVPWTQWKRSFLNYLEALGGEELSKKRCRAILLNALGLDGQRVYYSLVPDTTDASSCKDGKEDGTDVFKHALAVQDKHFAATLSGEPIEAYAVALRELAACCYIGDATEKAVRDQLFEGTASQHICSSLTLTRAVEVGKDIEQTQGELKELNTDTAVHQIINKPASADAVMASGSCYRCGWNAHRANAPACPARNARCRKCKKRGHFAAVCRYKNKQKRWDYGEKRESSEATNAVTILTLGIDETPVKWIHVDVSVKEFLQEHRCPRNVYNLLKSFLTNRYVVCKSNLDEVSEQPTLGSPQGSPISPLLWNLVIYGLLDIDWPDQVTVQACADDTVLLIHSLNKTALEQLSHLALAKVSEWSIAARVQALDHVSVLYMVTLRSCYHFTHALVAANASRARFEKRPLKAAISAFAHFCTHLLTGGYFPECYKTPAAVERRGGRLPSVLGGDFTLTVLLPYPWPEAAAGFRSSSLERGSKRHCGGHSYSAVGKLLRMDGHVRATHMILQVHLSRRLWAAEASWTLADICRVVLCTPRIDVSGLLQDIYTLTNIPLLGKSSIERVCELLTLGGLPNTAEPQCLAGALHVVKRLELPKTWGTFQALLGAPGTGSSFPAPSPPRVTLPVSPSVRCSLTESRVCGQGPIMAGRSGSSPAVRWDNLGFICVHFGQLNLDHAKRAFATLPEAMETRDVRLAAVSDPYRPSKRIPALPHGYLVYAVENDPVAAIVTRTPPYDVCPVHVTTNVVAIFSQFALSNELLLLNDAQSLPTFETPYSASWLDLTFATPPVLASGFRWTVTDDNTSEHRLVQVHVGDTPPPGKQRWFSRVSGAAIASSDALDNKIYQRHLRPVRTRPSIKAWFTPELNVERSVVAAKRRHFQRACDLQLHAVFRSHNISALAVYRKHIREARDVHVRGYALSCLHDYLFSKPFKEAFGRLRQFRCLTSLVGPDGTITSTHVESAALLLRTQIAVDDHSTDEQIHLHTRWLASAPCKSTYQDAPVTYSEVVDVLRNTPKKWAPGPDNISPSSGLSPFPALWNVVIDSLLFLRMPRGVVVQAYADDTIILVPAPSRDALGVLASYILRRVIAWSRDVKVSLNCDKTFCVLFSHGIGGMERVHPTVRLGPNEPTLTFKDSLRIPGVIFHRRLTFFHHADYLRNKVAALAARVATFFAMQRSCVRPGHKVLMYRQASAVWWGEKHVDCRLYARIVTTQRFALLALTRAFRTTSTAALQAHAASRAQAIHVYTDGSYTATSAGAAFVVFGLPDRVLGVGRFRLLRATFADSAEVIAFGEALRHVIAAHYSDPGAFYTECLSLLQALASPRNAEPHVLDTRAYHAGMDRSLPLPFRAVRCQLSHEVLALWTTRWRDENCRTELYRWVTDLRSLPPGHSCGALGSRWAYPHKAQTNVSEPVRPYRQTVLQTWEDTDDTSISPRKKYRDASSLPEHSPMALRLPKAERTSHLSISSTNAVSSTGSSHHDLGSDSDSAFSRFSAAGNDIIANISENRDQEANSRSQSPDRSTASVEQMHIPASDRDNEDALSCVSQTTAVLTTSRLDVGTRVQARAREIEEELSRFCLDAGNRIPLHARHFIMARVFELVELCSDLRASAASERGAVLALKDQLAETRRENTALHQRAILAESRSCLLPPLGPLWPVFADVAGGTSAPVLPPGLHEHVTFVTPLAPSTTPARDTLRLIKANIDPVEKDIRDVLLRHTRYGITVFSNTLQTLHNMKRAIEENAVMCHALSMRIPSKRNPHVRFSGVDPDVPPDDFVARLAERNPQLGLALNTCKVKTSLRERSGTQAMIVEVDPQAFARILQQPRLPVGWTSIRAVEDLHVPTCTFCAQYGHGRCSCPLRHDATRAVCTRCGTEGHLGTDCAVRTGDPAVTCAECRRAGLEASGHPTGHPQCPLLVDRVSRLRARTNYGGT</sequence>
<dbReference type="Gene3D" id="4.10.60.10">
    <property type="entry name" value="Zinc finger, CCHC-type"/>
    <property type="match status" value="1"/>
</dbReference>
<reference evidence="4" key="2">
    <citation type="submission" date="2021-09" db="EMBL/GenBank/DDBJ databases">
        <authorList>
            <person name="Jia N."/>
            <person name="Wang J."/>
            <person name="Shi W."/>
            <person name="Du L."/>
            <person name="Sun Y."/>
            <person name="Zhan W."/>
            <person name="Jiang J."/>
            <person name="Wang Q."/>
            <person name="Zhang B."/>
            <person name="Ji P."/>
            <person name="Sakyi L.B."/>
            <person name="Cui X."/>
            <person name="Yuan T."/>
            <person name="Jiang B."/>
            <person name="Yang W."/>
            <person name="Lam T.T.-Y."/>
            <person name="Chang Q."/>
            <person name="Ding S."/>
            <person name="Wang X."/>
            <person name="Zhu J."/>
            <person name="Ruan X."/>
            <person name="Zhao L."/>
            <person name="Wei J."/>
            <person name="Que T."/>
            <person name="Du C."/>
            <person name="Cheng J."/>
            <person name="Dai P."/>
            <person name="Han X."/>
            <person name="Huang E."/>
            <person name="Gao Y."/>
            <person name="Liu J."/>
            <person name="Shao H."/>
            <person name="Ye R."/>
            <person name="Li L."/>
            <person name="Wei W."/>
            <person name="Wang X."/>
            <person name="Wang C."/>
            <person name="Huo Q."/>
            <person name="Li W."/>
            <person name="Guo W."/>
            <person name="Chen H."/>
            <person name="Chen S."/>
            <person name="Zhou L."/>
            <person name="Zhou L."/>
            <person name="Ni X."/>
            <person name="Tian J."/>
            <person name="Zhou Y."/>
            <person name="Sheng Y."/>
            <person name="Liu T."/>
            <person name="Pan Y."/>
            <person name="Xia L."/>
            <person name="Li J."/>
            <person name="Zhao F."/>
            <person name="Cao W."/>
        </authorList>
    </citation>
    <scope>NUCLEOTIDE SEQUENCE</scope>
    <source>
        <strain evidence="4">Rsan-2018</strain>
        <tissue evidence="4">Larvae</tissue>
    </source>
</reference>
<name>A0A9D4PZI1_RHISA</name>
<feature type="compositionally biased region" description="Low complexity" evidence="2">
    <location>
        <begin position="1477"/>
        <end position="1489"/>
    </location>
</feature>
<dbReference type="VEuPathDB" id="VectorBase:RSAN_027945"/>
<keyword evidence="1" id="KW-0862">Zinc</keyword>
<reference evidence="4" key="1">
    <citation type="journal article" date="2020" name="Cell">
        <title>Large-Scale Comparative Analyses of Tick Genomes Elucidate Their Genetic Diversity and Vector Capacities.</title>
        <authorList>
            <consortium name="Tick Genome and Microbiome Consortium (TIGMIC)"/>
            <person name="Jia N."/>
            <person name="Wang J."/>
            <person name="Shi W."/>
            <person name="Du L."/>
            <person name="Sun Y."/>
            <person name="Zhan W."/>
            <person name="Jiang J.F."/>
            <person name="Wang Q."/>
            <person name="Zhang B."/>
            <person name="Ji P."/>
            <person name="Bell-Sakyi L."/>
            <person name="Cui X.M."/>
            <person name="Yuan T.T."/>
            <person name="Jiang B.G."/>
            <person name="Yang W.F."/>
            <person name="Lam T.T."/>
            <person name="Chang Q.C."/>
            <person name="Ding S.J."/>
            <person name="Wang X.J."/>
            <person name="Zhu J.G."/>
            <person name="Ruan X.D."/>
            <person name="Zhao L."/>
            <person name="Wei J.T."/>
            <person name="Ye R.Z."/>
            <person name="Que T.C."/>
            <person name="Du C.H."/>
            <person name="Zhou Y.H."/>
            <person name="Cheng J.X."/>
            <person name="Dai P.F."/>
            <person name="Guo W.B."/>
            <person name="Han X.H."/>
            <person name="Huang E.J."/>
            <person name="Li L.F."/>
            <person name="Wei W."/>
            <person name="Gao Y.C."/>
            <person name="Liu J.Z."/>
            <person name="Shao H.Z."/>
            <person name="Wang X."/>
            <person name="Wang C.C."/>
            <person name="Yang T.C."/>
            <person name="Huo Q.B."/>
            <person name="Li W."/>
            <person name="Chen H.Y."/>
            <person name="Chen S.E."/>
            <person name="Zhou L.G."/>
            <person name="Ni X.B."/>
            <person name="Tian J.H."/>
            <person name="Sheng Y."/>
            <person name="Liu T."/>
            <person name="Pan Y.S."/>
            <person name="Xia L.Y."/>
            <person name="Li J."/>
            <person name="Zhao F."/>
            <person name="Cao W.C."/>
        </authorList>
    </citation>
    <scope>NUCLEOTIDE SEQUENCE</scope>
    <source>
        <strain evidence="4">Rsan-2018</strain>
    </source>
</reference>
<proteinExistence type="predicted"/>
<dbReference type="GO" id="GO:0003676">
    <property type="term" value="F:nucleic acid binding"/>
    <property type="evidence" value="ECO:0007669"/>
    <property type="project" value="InterPro"/>
</dbReference>
<dbReference type="SUPFAM" id="SSF56219">
    <property type="entry name" value="DNase I-like"/>
    <property type="match status" value="1"/>
</dbReference>
<feature type="region of interest" description="Disordered" evidence="2">
    <location>
        <begin position="1438"/>
        <end position="1497"/>
    </location>
</feature>
<comment type="caution">
    <text evidence="4">The sequence shown here is derived from an EMBL/GenBank/DDBJ whole genome shotgun (WGS) entry which is preliminary data.</text>
</comment>
<dbReference type="PROSITE" id="PS50158">
    <property type="entry name" value="ZF_CCHC"/>
    <property type="match status" value="1"/>
</dbReference>
<keyword evidence="1" id="KW-0863">Zinc-finger</keyword>
<dbReference type="InterPro" id="IPR001878">
    <property type="entry name" value="Znf_CCHC"/>
</dbReference>
<organism evidence="4 5">
    <name type="scientific">Rhipicephalus sanguineus</name>
    <name type="common">Brown dog tick</name>
    <name type="synonym">Ixodes sanguineus</name>
    <dbReference type="NCBI Taxonomy" id="34632"/>
    <lineage>
        <taxon>Eukaryota</taxon>
        <taxon>Metazoa</taxon>
        <taxon>Ecdysozoa</taxon>
        <taxon>Arthropoda</taxon>
        <taxon>Chelicerata</taxon>
        <taxon>Arachnida</taxon>
        <taxon>Acari</taxon>
        <taxon>Parasitiformes</taxon>
        <taxon>Ixodida</taxon>
        <taxon>Ixodoidea</taxon>
        <taxon>Ixodidae</taxon>
        <taxon>Rhipicephalinae</taxon>
        <taxon>Rhipicephalus</taxon>
        <taxon>Rhipicephalus</taxon>
    </lineage>
</organism>
<feature type="region of interest" description="Disordered" evidence="2">
    <location>
        <begin position="1517"/>
        <end position="1540"/>
    </location>
</feature>
<dbReference type="Gene3D" id="3.60.10.10">
    <property type="entry name" value="Endonuclease/exonuclease/phosphatase"/>
    <property type="match status" value="1"/>
</dbReference>